<dbReference type="Proteomes" id="UP000037035">
    <property type="component" value="Unassembled WGS sequence"/>
</dbReference>
<dbReference type="EMBL" id="LAVV01000610">
    <property type="protein sequence ID" value="KNZ64213.1"/>
    <property type="molecule type" value="Genomic_DNA"/>
</dbReference>
<evidence type="ECO:0000313" key="4">
    <source>
        <dbReference type="Proteomes" id="UP000037035"/>
    </source>
</evidence>
<sequence>MDFSSNLDLHRIVFVQVGLSTLASVAVSPSYNLPIHLYGLFHIDSNQLDHPSSAVLEGLRQFLNHYYFLCMRMKKKKYSILLVLTGLLDVIWMYHWSSTTSGLPFLLIVIGMIMKPISVMTCLKELRRNGEGGLGSFSSQWTGSRGPGWHGQNQTVSGGGGPGEGRVGLHREGPPAAWAPPAHAGALPFRRAEHVAPPEGPSPVSHQASAAALTRHEFALDDDHHPDAKHLSSDEVRRAKQELDLRIAQKKHQIQLQQQQQQQQEQQQHQGLSASLPPSGPSPNAPIDGSGYHTLE</sequence>
<keyword evidence="4" id="KW-1185">Reference proteome</keyword>
<reference evidence="3 4" key="1">
    <citation type="submission" date="2015-08" db="EMBL/GenBank/DDBJ databases">
        <title>Next Generation Sequencing and Analysis of the Genome of Puccinia sorghi L Schw, the Causal Agent of Maize Common Rust.</title>
        <authorList>
            <person name="Rochi L."/>
            <person name="Burguener G."/>
            <person name="Darino M."/>
            <person name="Turjanski A."/>
            <person name="Kreff E."/>
            <person name="Dieguez M.J."/>
            <person name="Sacco F."/>
        </authorList>
    </citation>
    <scope>NUCLEOTIDE SEQUENCE [LARGE SCALE GENOMIC DNA]</scope>
    <source>
        <strain evidence="3 4">RO10H11247</strain>
    </source>
</reference>
<gene>
    <name evidence="3" type="ORF">VP01_1054g4</name>
</gene>
<dbReference type="AlphaFoldDB" id="A0A0L6VU28"/>
<evidence type="ECO:0000313" key="3">
    <source>
        <dbReference type="EMBL" id="KNZ64213.1"/>
    </source>
</evidence>
<organism evidence="3 4">
    <name type="scientific">Puccinia sorghi</name>
    <dbReference type="NCBI Taxonomy" id="27349"/>
    <lineage>
        <taxon>Eukaryota</taxon>
        <taxon>Fungi</taxon>
        <taxon>Dikarya</taxon>
        <taxon>Basidiomycota</taxon>
        <taxon>Pucciniomycotina</taxon>
        <taxon>Pucciniomycetes</taxon>
        <taxon>Pucciniales</taxon>
        <taxon>Pucciniaceae</taxon>
        <taxon>Puccinia</taxon>
    </lineage>
</organism>
<feature type="region of interest" description="Disordered" evidence="1">
    <location>
        <begin position="143"/>
        <end position="182"/>
    </location>
</feature>
<keyword evidence="2" id="KW-0812">Transmembrane</keyword>
<evidence type="ECO:0000256" key="2">
    <source>
        <dbReference type="SAM" id="Phobius"/>
    </source>
</evidence>
<evidence type="ECO:0000256" key="1">
    <source>
        <dbReference type="SAM" id="MobiDB-lite"/>
    </source>
</evidence>
<accession>A0A0L6VU28</accession>
<dbReference type="OrthoDB" id="2500246at2759"/>
<comment type="caution">
    <text evidence="3">The sequence shown here is derived from an EMBL/GenBank/DDBJ whole genome shotgun (WGS) entry which is preliminary data.</text>
</comment>
<keyword evidence="2" id="KW-1133">Transmembrane helix</keyword>
<feature type="region of interest" description="Disordered" evidence="1">
    <location>
        <begin position="248"/>
        <end position="296"/>
    </location>
</feature>
<feature type="compositionally biased region" description="Low complexity" evidence="1">
    <location>
        <begin position="254"/>
        <end position="277"/>
    </location>
</feature>
<dbReference type="VEuPathDB" id="FungiDB:VP01_1054g4"/>
<keyword evidence="2" id="KW-0472">Membrane</keyword>
<protein>
    <submittedName>
        <fullName evidence="3">Uncharacterized protein</fullName>
    </submittedName>
</protein>
<feature type="compositionally biased region" description="Gly residues" evidence="1">
    <location>
        <begin position="157"/>
        <end position="166"/>
    </location>
</feature>
<feature type="transmembrane region" description="Helical" evidence="2">
    <location>
        <begin position="78"/>
        <end position="97"/>
    </location>
</feature>
<name>A0A0L6VU28_9BASI</name>
<feature type="transmembrane region" description="Helical" evidence="2">
    <location>
        <begin position="103"/>
        <end position="123"/>
    </location>
</feature>
<proteinExistence type="predicted"/>